<dbReference type="PANTHER" id="PTHR30069:SF29">
    <property type="entry name" value="HEMOGLOBIN AND HEMOGLOBIN-HAPTOGLOBIN-BINDING PROTEIN 1-RELATED"/>
    <property type="match status" value="1"/>
</dbReference>
<dbReference type="Gene3D" id="2.40.170.20">
    <property type="entry name" value="TonB-dependent receptor, beta-barrel domain"/>
    <property type="match status" value="1"/>
</dbReference>
<dbReference type="InterPro" id="IPR000531">
    <property type="entry name" value="Beta-barrel_TonB"/>
</dbReference>
<dbReference type="AlphaFoldDB" id="W0RG86"/>
<evidence type="ECO:0000256" key="1">
    <source>
        <dbReference type="ARBA" id="ARBA00004571"/>
    </source>
</evidence>
<dbReference type="InterPro" id="IPR036942">
    <property type="entry name" value="Beta-barrel_TonB_sf"/>
</dbReference>
<dbReference type="GO" id="GO:0009279">
    <property type="term" value="C:cell outer membrane"/>
    <property type="evidence" value="ECO:0007669"/>
    <property type="project" value="UniProtKB-SubCell"/>
</dbReference>
<comment type="similarity">
    <text evidence="10 11">Belongs to the TonB-dependent receptor family.</text>
</comment>
<dbReference type="KEGG" id="gba:J421_2249"/>
<evidence type="ECO:0000259" key="13">
    <source>
        <dbReference type="Pfam" id="PF07715"/>
    </source>
</evidence>
<keyword evidence="9 10" id="KW-0998">Cell outer membrane</keyword>
<dbReference type="Gene3D" id="2.170.130.10">
    <property type="entry name" value="TonB-dependent receptor, plug domain"/>
    <property type="match status" value="1"/>
</dbReference>
<keyword evidence="7 10" id="KW-0472">Membrane</keyword>
<evidence type="ECO:0000313" key="14">
    <source>
        <dbReference type="EMBL" id="AHG89786.1"/>
    </source>
</evidence>
<dbReference type="InterPro" id="IPR023996">
    <property type="entry name" value="TonB-dep_OMP_SusC/RagA"/>
</dbReference>
<evidence type="ECO:0000256" key="2">
    <source>
        <dbReference type="ARBA" id="ARBA00022448"/>
    </source>
</evidence>
<dbReference type="eggNOG" id="COG1629">
    <property type="taxonomic scope" value="Bacteria"/>
</dbReference>
<keyword evidence="6 11" id="KW-0798">TonB box</keyword>
<sequence length="1088" mass="118127">METMLSGRQARSHRRPHRLLSGLVSLLLLLCVSAPAFAQRLRVTGIVTSQGGQPIRGVLVRVADSDSGTTTNEAGRYTVTAPANGTLLFTVIGYRPTTAPVNNRTTVDVTMERLAVLEQVLVTGYTEQRRSEVTGAVATVNTQALERQSGASALQRLAANAPGITVENSGSPGSRSTVRIRGISSFQNNDPLYIIDGTPVQDSYVNFLNPDDIESIQVLKDASSASIYGSRASNGVVIIETTKRGANGPPRARLRVRSGIATPVRGYDDIVLTNAIDYFNVVKASYVNAGYKVSDFQQAVYGRNLYGDPNNPQVPAYIWCGSNTSCTNVDPSAYSYPNNLIMPGSANTNWWKAVFGTGHVGDYNLDVSGAGTGHTYAVSMNYFDQKGTAAYNRYDRGSVRVNTSFNRSKFFVGENVALSGDRANGGVGNDAFGEGGILGKNILSQPVVPIYDINGNFASGKGQGLGNNTNPLKSAYAARNNVSKNARIFGNVYSGFDVTPKLNLRTQLGINMGQGSFNGFNDITPENSEAVFINSINENQNSFTSWTWSNTARYSLSYKASTLNLLAGQEANRGTSRFMSGSLNGLINTSLDSRYIQDALGDASTKNVSSSGSRNALLSYFGKADYTLLDRYQLSFTVRRDGSSNLGPDNRWGTFPAFGAGWRLSEEPFLKGNNTISDMRLRFGWGVTGNQQIPSGRIVSSFGGSRGDTYYDIGGNNTSVVAGFRQTALGNANLKWEENRSTNVGLDLGLFNQLDVTFDVYKRNTNNLLFAPQTPGAAGIASPPIVNIGAIKNTGFDFSVGHRATNWSVTFNGSHYKNEIVRIDGNSTFFYGPNGERFGNPVINEIGQPIGAFFGYKTAGFFKDAADVKSWATQDGAAPGRIKFVDTNGDGKITLDDRVVIGTPHPKFTGGLDFTVRRGAFELGSTVYGTFGNKIFDIQKQWYIFRNFSTDVRKDLLANSWTPVDPSVPRDQYTTNNPNPKYPILDTNDNFSHALSDFYVENGSYVRMTNLQLAWDVPQRYARWLQNARVYVQGENLFTITGYNGLDPALAPVATSGAAGDIRDQYRGVDRGTYPSSRIFSFGIITSF</sequence>
<dbReference type="InParanoid" id="W0RG86"/>
<comment type="subcellular location">
    <subcellularLocation>
        <location evidence="1 10">Cell outer membrane</location>
        <topology evidence="1 10">Multi-pass membrane protein</topology>
    </subcellularLocation>
</comment>
<dbReference type="SUPFAM" id="SSF56935">
    <property type="entry name" value="Porins"/>
    <property type="match status" value="1"/>
</dbReference>
<dbReference type="STRING" id="861299.J421_2249"/>
<dbReference type="NCBIfam" id="TIGR04057">
    <property type="entry name" value="SusC_RagA_signa"/>
    <property type="match status" value="1"/>
</dbReference>
<evidence type="ECO:0000256" key="5">
    <source>
        <dbReference type="ARBA" id="ARBA00022729"/>
    </source>
</evidence>
<dbReference type="PANTHER" id="PTHR30069">
    <property type="entry name" value="TONB-DEPENDENT OUTER MEMBRANE RECEPTOR"/>
    <property type="match status" value="1"/>
</dbReference>
<dbReference type="GO" id="GO:0015344">
    <property type="term" value="F:siderophore uptake transmembrane transporter activity"/>
    <property type="evidence" value="ECO:0007669"/>
    <property type="project" value="TreeGrafter"/>
</dbReference>
<keyword evidence="4 10" id="KW-0812">Transmembrane</keyword>
<evidence type="ECO:0000313" key="15">
    <source>
        <dbReference type="Proteomes" id="UP000019151"/>
    </source>
</evidence>
<feature type="domain" description="TonB-dependent receptor-like beta-barrel" evidence="12">
    <location>
        <begin position="468"/>
        <end position="1037"/>
    </location>
</feature>
<evidence type="ECO:0000256" key="8">
    <source>
        <dbReference type="ARBA" id="ARBA00023170"/>
    </source>
</evidence>
<evidence type="ECO:0000256" key="7">
    <source>
        <dbReference type="ARBA" id="ARBA00023136"/>
    </source>
</evidence>
<keyword evidence="8" id="KW-0675">Receptor</keyword>
<dbReference type="SUPFAM" id="SSF49464">
    <property type="entry name" value="Carboxypeptidase regulatory domain-like"/>
    <property type="match status" value="1"/>
</dbReference>
<evidence type="ECO:0000256" key="10">
    <source>
        <dbReference type="PROSITE-ProRule" id="PRU01360"/>
    </source>
</evidence>
<accession>W0RG86</accession>
<dbReference type="InterPro" id="IPR039426">
    <property type="entry name" value="TonB-dep_rcpt-like"/>
</dbReference>
<reference evidence="14 15" key="1">
    <citation type="journal article" date="2014" name="Genome Announc.">
        <title>Genome Sequence and Methylome of Soil Bacterium Gemmatirosa kalamazoonensis KBS708T, a Member of the Rarely Cultivated Gemmatimonadetes Phylum.</title>
        <authorList>
            <person name="Debruyn J.M."/>
            <person name="Radosevich M."/>
            <person name="Wommack K.E."/>
            <person name="Polson S.W."/>
            <person name="Hauser L.J."/>
            <person name="Fawaz M.N."/>
            <person name="Korlach J."/>
            <person name="Tsai Y.C."/>
        </authorList>
    </citation>
    <scope>NUCLEOTIDE SEQUENCE [LARGE SCALE GENOMIC DNA]</scope>
    <source>
        <strain evidence="14 15">KBS708</strain>
    </source>
</reference>
<keyword evidence="5" id="KW-0732">Signal</keyword>
<evidence type="ECO:0000256" key="11">
    <source>
        <dbReference type="RuleBase" id="RU003357"/>
    </source>
</evidence>
<dbReference type="InterPro" id="IPR012910">
    <property type="entry name" value="Plug_dom"/>
</dbReference>
<dbReference type="Proteomes" id="UP000019151">
    <property type="component" value="Chromosome"/>
</dbReference>
<dbReference type="EMBL" id="CP007128">
    <property type="protein sequence ID" value="AHG89786.1"/>
    <property type="molecule type" value="Genomic_DNA"/>
</dbReference>
<keyword evidence="3 10" id="KW-1134">Transmembrane beta strand</keyword>
<proteinExistence type="inferred from homology"/>
<dbReference type="PROSITE" id="PS52016">
    <property type="entry name" value="TONB_DEPENDENT_REC_3"/>
    <property type="match status" value="1"/>
</dbReference>
<dbReference type="Pfam" id="PF00593">
    <property type="entry name" value="TonB_dep_Rec_b-barrel"/>
    <property type="match status" value="1"/>
</dbReference>
<dbReference type="PATRIC" id="fig|861299.3.peg.2287"/>
<evidence type="ECO:0000259" key="12">
    <source>
        <dbReference type="Pfam" id="PF00593"/>
    </source>
</evidence>
<evidence type="ECO:0000256" key="4">
    <source>
        <dbReference type="ARBA" id="ARBA00022692"/>
    </source>
</evidence>
<evidence type="ECO:0000256" key="9">
    <source>
        <dbReference type="ARBA" id="ARBA00023237"/>
    </source>
</evidence>
<feature type="domain" description="TonB-dependent receptor plug" evidence="13">
    <location>
        <begin position="131"/>
        <end position="236"/>
    </location>
</feature>
<organism evidence="14 15">
    <name type="scientific">Gemmatirosa kalamazoonensis</name>
    <dbReference type="NCBI Taxonomy" id="861299"/>
    <lineage>
        <taxon>Bacteria</taxon>
        <taxon>Pseudomonadati</taxon>
        <taxon>Gemmatimonadota</taxon>
        <taxon>Gemmatimonadia</taxon>
        <taxon>Gemmatimonadales</taxon>
        <taxon>Gemmatimonadaceae</taxon>
        <taxon>Gemmatirosa</taxon>
    </lineage>
</organism>
<keyword evidence="15" id="KW-1185">Reference proteome</keyword>
<gene>
    <name evidence="14" type="ORF">J421_2249</name>
</gene>
<dbReference type="HOGENOM" id="CLU_004317_0_2_0"/>
<dbReference type="InterPro" id="IPR008969">
    <property type="entry name" value="CarboxyPept-like_regulatory"/>
</dbReference>
<dbReference type="Pfam" id="PF13715">
    <property type="entry name" value="CarbopepD_reg_2"/>
    <property type="match status" value="1"/>
</dbReference>
<dbReference type="Pfam" id="PF07715">
    <property type="entry name" value="Plug"/>
    <property type="match status" value="1"/>
</dbReference>
<evidence type="ECO:0000256" key="3">
    <source>
        <dbReference type="ARBA" id="ARBA00022452"/>
    </source>
</evidence>
<evidence type="ECO:0000256" key="6">
    <source>
        <dbReference type="ARBA" id="ARBA00023077"/>
    </source>
</evidence>
<keyword evidence="2 10" id="KW-0813">Transport</keyword>
<dbReference type="InterPro" id="IPR023997">
    <property type="entry name" value="TonB-dep_OMP_SusC/RagA_CS"/>
</dbReference>
<dbReference type="GO" id="GO:0044718">
    <property type="term" value="P:siderophore transmembrane transport"/>
    <property type="evidence" value="ECO:0007669"/>
    <property type="project" value="TreeGrafter"/>
</dbReference>
<dbReference type="NCBIfam" id="TIGR04056">
    <property type="entry name" value="OMP_RagA_SusC"/>
    <property type="match status" value="1"/>
</dbReference>
<dbReference type="Gene3D" id="2.60.40.1120">
    <property type="entry name" value="Carboxypeptidase-like, regulatory domain"/>
    <property type="match status" value="1"/>
</dbReference>
<protein>
    <submittedName>
        <fullName evidence="14">TonB-dependent outer membrane protein, SusC/RagA</fullName>
    </submittedName>
</protein>
<name>W0RG86_9BACT</name>
<dbReference type="InterPro" id="IPR037066">
    <property type="entry name" value="Plug_dom_sf"/>
</dbReference>